<dbReference type="EMBL" id="KN819377">
    <property type="protein sequence ID" value="KIJ11559.1"/>
    <property type="molecule type" value="Genomic_DNA"/>
</dbReference>
<evidence type="ECO:0000313" key="2">
    <source>
        <dbReference type="EMBL" id="KIJ11559.1"/>
    </source>
</evidence>
<dbReference type="AlphaFoldDB" id="A0A0C9SSW1"/>
<feature type="domain" description="HMG" evidence="1">
    <location>
        <begin position="257"/>
        <end position="389"/>
    </location>
</feature>
<dbReference type="HOGENOM" id="CLU_028049_0_0_1"/>
<keyword evidence="3" id="KW-1185">Reference proteome</keyword>
<dbReference type="InterPro" id="IPR040648">
    <property type="entry name" value="HMGXB3_CxC4"/>
</dbReference>
<dbReference type="Pfam" id="PF18717">
    <property type="entry name" value="CxC4"/>
    <property type="match status" value="1"/>
</dbReference>
<dbReference type="OrthoDB" id="5598737at2759"/>
<evidence type="ECO:0000313" key="3">
    <source>
        <dbReference type="Proteomes" id="UP000053647"/>
    </source>
</evidence>
<organism evidence="2 3">
    <name type="scientific">Paxillus involutus ATCC 200175</name>
    <dbReference type="NCBI Taxonomy" id="664439"/>
    <lineage>
        <taxon>Eukaryota</taxon>
        <taxon>Fungi</taxon>
        <taxon>Dikarya</taxon>
        <taxon>Basidiomycota</taxon>
        <taxon>Agaricomycotina</taxon>
        <taxon>Agaricomycetes</taxon>
        <taxon>Agaricomycetidae</taxon>
        <taxon>Boletales</taxon>
        <taxon>Paxilineae</taxon>
        <taxon>Paxillaceae</taxon>
        <taxon>Paxillus</taxon>
    </lineage>
</organism>
<protein>
    <recommendedName>
        <fullName evidence="1">HMG domain-containing protein</fullName>
    </recommendedName>
</protein>
<reference evidence="2 3" key="1">
    <citation type="submission" date="2014-06" db="EMBL/GenBank/DDBJ databases">
        <authorList>
            <consortium name="DOE Joint Genome Institute"/>
            <person name="Kuo A."/>
            <person name="Kohler A."/>
            <person name="Nagy L.G."/>
            <person name="Floudas D."/>
            <person name="Copeland A."/>
            <person name="Barry K.W."/>
            <person name="Cichocki N."/>
            <person name="Veneault-Fourrey C."/>
            <person name="LaButti K."/>
            <person name="Lindquist E.A."/>
            <person name="Lipzen A."/>
            <person name="Lundell T."/>
            <person name="Morin E."/>
            <person name="Murat C."/>
            <person name="Sun H."/>
            <person name="Tunlid A."/>
            <person name="Henrissat B."/>
            <person name="Grigoriev I.V."/>
            <person name="Hibbett D.S."/>
            <person name="Martin F."/>
            <person name="Nordberg H.P."/>
            <person name="Cantor M.N."/>
            <person name="Hua S.X."/>
        </authorList>
    </citation>
    <scope>NUCLEOTIDE SEQUENCE [LARGE SCALE GENOMIC DNA]</scope>
    <source>
        <strain evidence="2 3">ATCC 200175</strain>
    </source>
</reference>
<evidence type="ECO:0000259" key="1">
    <source>
        <dbReference type="Pfam" id="PF18717"/>
    </source>
</evidence>
<reference evidence="3" key="2">
    <citation type="submission" date="2015-01" db="EMBL/GenBank/DDBJ databases">
        <title>Evolutionary Origins and Diversification of the Mycorrhizal Mutualists.</title>
        <authorList>
            <consortium name="DOE Joint Genome Institute"/>
            <consortium name="Mycorrhizal Genomics Consortium"/>
            <person name="Kohler A."/>
            <person name="Kuo A."/>
            <person name="Nagy L.G."/>
            <person name="Floudas D."/>
            <person name="Copeland A."/>
            <person name="Barry K.W."/>
            <person name="Cichocki N."/>
            <person name="Veneault-Fourrey C."/>
            <person name="LaButti K."/>
            <person name="Lindquist E.A."/>
            <person name="Lipzen A."/>
            <person name="Lundell T."/>
            <person name="Morin E."/>
            <person name="Murat C."/>
            <person name="Riley R."/>
            <person name="Ohm R."/>
            <person name="Sun H."/>
            <person name="Tunlid A."/>
            <person name="Henrissat B."/>
            <person name="Grigoriev I.V."/>
            <person name="Hibbett D.S."/>
            <person name="Martin F."/>
        </authorList>
    </citation>
    <scope>NUCLEOTIDE SEQUENCE [LARGE SCALE GENOMIC DNA]</scope>
    <source>
        <strain evidence="3">ATCC 200175</strain>
    </source>
</reference>
<sequence>MWSVFCKVEAIFLSYGFPSEWEHALVQNFDISSVSLSGGWQELPLFAAEPAASNSPTRYWHALSTAGTVFRLDPHLWVMQDWDPQDEVLKIGIYVHVARLPRGPNDYAFEDMMAVVPFLLPPAVLLHTTPFTDKYIFSCTSSVGHHESGKRTIVSLRHDGRWHCQLCRYSDSCKHRPHAVAFIAASGLEHQVLSGTAGALEEYEAADTENTLLMHAATRSDELGRTHSVSYLAIPPPRWCSLPYESSYDAPSLAPTTTTFLLDDTAQCVCSFAYRDVVHHPLYRSAAIKPTTIYGLTKTTAACIELLLCPICRHAHCSLGADLANHGVFNWNDEMLFTHELLNSYTNAFTASETAFSAFCLTVRRMYIDSRWDMEFCSDETFVRVWFAFTQVQTLDSGMWCPTCGTSPAVVIADGISLGTHISKVTGLIQPPTYVDQTSEKVDSISTYRARGLPAITQQDVQSVINKIINLGPSDIIPDMSKLASTYPEVLACIYLYLHNRSKSIHY</sequence>
<accession>A0A0C9SSW1</accession>
<gene>
    <name evidence="2" type="ORF">PAXINDRAFT_157266</name>
</gene>
<proteinExistence type="predicted"/>
<dbReference type="Proteomes" id="UP000053647">
    <property type="component" value="Unassembled WGS sequence"/>
</dbReference>
<name>A0A0C9SSW1_PAXIN</name>